<gene>
    <name evidence="3" type="ORF">RRG08_051895</name>
</gene>
<comment type="caution">
    <text evidence="3">The sequence shown here is derived from an EMBL/GenBank/DDBJ whole genome shotgun (WGS) entry which is preliminary data.</text>
</comment>
<dbReference type="AlphaFoldDB" id="A0AAE0Y1R2"/>
<evidence type="ECO:0000256" key="1">
    <source>
        <dbReference type="SAM" id="Coils"/>
    </source>
</evidence>
<proteinExistence type="predicted"/>
<sequence>MATRMSKSSYLVKEKILQQLKEEFICKLESFMADVTTSIKCSSKIRGNEIFEMSIDILSQDFPDVRQMKAERLDHPDEMSNMKQEVRSLSEKLDKEKTNFERFRAQNDIRLNKIDERIDVNVDQVGCIGKLRKFLKAKFETDPDGVAVTTSIPATIASSPTLTATVSTSTVPKQKAGQTAHKMTPTAPPTSPTLTATVSTTSTVPKQKAGQTAHKMTPTAPPTSPTLTATVSTSTVPKQKAGQTAHKMTPTAPPTSPTLTATVSTTSTVPKQKAAQTAHKMMPTATAASPRVAASSASWSFHRQPKPLRERKNVSVELPYKKSKSDIVDVLLLSNTLILMADRSNESVKLYDVQGEHLHSLELSACPHRLAVIDSGPANTWNVAVTFLIDQRIAILKVTPKFVVQLISIQTTRKYHAITEADGTPLAVGCHGWIHLIDVAGRVLGRLHSPLDPWYMTVTQDGCLFMSTRDDTVAKVRIKDGQIIFNQAVPEIEKPAGVATLQDGRFVVSDWNTRSLHLVTPDGQWDRELWRHPRGCHRKETLFSVSFSCGMLVAVTRRGRIHVFDF</sequence>
<dbReference type="GO" id="GO:0061630">
    <property type="term" value="F:ubiquitin protein ligase activity"/>
    <property type="evidence" value="ECO:0007669"/>
    <property type="project" value="TreeGrafter"/>
</dbReference>
<dbReference type="PANTHER" id="PTHR24104:SF25">
    <property type="entry name" value="PROTEIN LIN-41"/>
    <property type="match status" value="1"/>
</dbReference>
<dbReference type="Proteomes" id="UP001283361">
    <property type="component" value="Unassembled WGS sequence"/>
</dbReference>
<evidence type="ECO:0000313" key="3">
    <source>
        <dbReference type="EMBL" id="KAK3729924.1"/>
    </source>
</evidence>
<evidence type="ECO:0000256" key="2">
    <source>
        <dbReference type="SAM" id="MobiDB-lite"/>
    </source>
</evidence>
<dbReference type="InterPro" id="IPR011042">
    <property type="entry name" value="6-blade_b-propeller_TolB-like"/>
</dbReference>
<dbReference type="InterPro" id="IPR050952">
    <property type="entry name" value="TRIM-NHL_E3_ligases"/>
</dbReference>
<accession>A0AAE0Y1R2</accession>
<feature type="compositionally biased region" description="Low complexity" evidence="2">
    <location>
        <begin position="225"/>
        <end position="237"/>
    </location>
</feature>
<dbReference type="PANTHER" id="PTHR24104">
    <property type="entry name" value="E3 UBIQUITIN-PROTEIN LIGASE NHLRC1-RELATED"/>
    <property type="match status" value="1"/>
</dbReference>
<feature type="compositionally biased region" description="Low complexity" evidence="2">
    <location>
        <begin position="192"/>
        <end position="205"/>
    </location>
</feature>
<keyword evidence="4" id="KW-1185">Reference proteome</keyword>
<dbReference type="SUPFAM" id="SSF63829">
    <property type="entry name" value="Calcium-dependent phosphotriesterase"/>
    <property type="match status" value="1"/>
</dbReference>
<feature type="coiled-coil region" evidence="1">
    <location>
        <begin position="79"/>
        <end position="106"/>
    </location>
</feature>
<dbReference type="Gene3D" id="2.120.10.30">
    <property type="entry name" value="TolB, C-terminal domain"/>
    <property type="match status" value="1"/>
</dbReference>
<feature type="region of interest" description="Disordered" evidence="2">
    <location>
        <begin position="167"/>
        <end position="267"/>
    </location>
</feature>
<dbReference type="GO" id="GO:0008270">
    <property type="term" value="F:zinc ion binding"/>
    <property type="evidence" value="ECO:0007669"/>
    <property type="project" value="UniProtKB-KW"/>
</dbReference>
<evidence type="ECO:0000313" key="4">
    <source>
        <dbReference type="Proteomes" id="UP001283361"/>
    </source>
</evidence>
<dbReference type="EMBL" id="JAWDGP010007099">
    <property type="protein sequence ID" value="KAK3729924.1"/>
    <property type="molecule type" value="Genomic_DNA"/>
</dbReference>
<name>A0AAE0Y1R2_9GAST</name>
<dbReference type="GO" id="GO:0043161">
    <property type="term" value="P:proteasome-mediated ubiquitin-dependent protein catabolic process"/>
    <property type="evidence" value="ECO:0007669"/>
    <property type="project" value="TreeGrafter"/>
</dbReference>
<keyword evidence="1" id="KW-0175">Coiled coil</keyword>
<organism evidence="3 4">
    <name type="scientific">Elysia crispata</name>
    <name type="common">lettuce slug</name>
    <dbReference type="NCBI Taxonomy" id="231223"/>
    <lineage>
        <taxon>Eukaryota</taxon>
        <taxon>Metazoa</taxon>
        <taxon>Spiralia</taxon>
        <taxon>Lophotrochozoa</taxon>
        <taxon>Mollusca</taxon>
        <taxon>Gastropoda</taxon>
        <taxon>Heterobranchia</taxon>
        <taxon>Euthyneura</taxon>
        <taxon>Panpulmonata</taxon>
        <taxon>Sacoglossa</taxon>
        <taxon>Placobranchoidea</taxon>
        <taxon>Plakobranchidae</taxon>
        <taxon>Elysia</taxon>
    </lineage>
</organism>
<protein>
    <submittedName>
        <fullName evidence="3">Uncharacterized protein</fullName>
    </submittedName>
</protein>
<dbReference type="GO" id="GO:0000209">
    <property type="term" value="P:protein polyubiquitination"/>
    <property type="evidence" value="ECO:0007669"/>
    <property type="project" value="TreeGrafter"/>
</dbReference>
<feature type="compositionally biased region" description="Low complexity" evidence="2">
    <location>
        <begin position="257"/>
        <end position="267"/>
    </location>
</feature>
<reference evidence="3" key="1">
    <citation type="journal article" date="2023" name="G3 (Bethesda)">
        <title>A reference genome for the long-term kleptoplast-retaining sea slug Elysia crispata morphotype clarki.</title>
        <authorList>
            <person name="Eastman K.E."/>
            <person name="Pendleton A.L."/>
            <person name="Shaikh M.A."/>
            <person name="Suttiyut T."/>
            <person name="Ogas R."/>
            <person name="Tomko P."/>
            <person name="Gavelis G."/>
            <person name="Widhalm J.R."/>
            <person name="Wisecaver J.H."/>
        </authorList>
    </citation>
    <scope>NUCLEOTIDE SEQUENCE</scope>
    <source>
        <strain evidence="3">ECLA1</strain>
    </source>
</reference>